<dbReference type="InterPro" id="IPR010920">
    <property type="entry name" value="LSM_dom_sf"/>
</dbReference>
<proteinExistence type="predicted"/>
<sequence length="81" mass="9109">MEEGNVLGKIVKIQLIDNRCVVGTLEAVDHDGNLCIRHPYECRIIPPIKEGDKEIIDVVKMRSTVIPQGSWKSISIPNEQK</sequence>
<comment type="caution">
    <text evidence="2">The sequence shown here is derived from an EMBL/GenBank/DDBJ whole genome shotgun (WGS) entry which is preliminary data.</text>
</comment>
<organism evidence="2 3">
    <name type="scientific">Entamoeba histolytica</name>
    <dbReference type="NCBI Taxonomy" id="5759"/>
    <lineage>
        <taxon>Eukaryota</taxon>
        <taxon>Amoebozoa</taxon>
        <taxon>Evosea</taxon>
        <taxon>Archamoebae</taxon>
        <taxon>Mastigamoebida</taxon>
        <taxon>Entamoebidae</taxon>
        <taxon>Entamoeba</taxon>
    </lineage>
</organism>
<dbReference type="VEuPathDB" id="AmoebaDB:EHI8A_031830"/>
<evidence type="ECO:0000313" key="3">
    <source>
        <dbReference type="Proteomes" id="UP000078387"/>
    </source>
</evidence>
<dbReference type="VEuPathDB" id="AmoebaDB:KM1_073030"/>
<dbReference type="AlphaFoldDB" id="A0A175JDV1"/>
<dbReference type="Gene3D" id="2.30.30.100">
    <property type="match status" value="1"/>
</dbReference>
<dbReference type="EMBL" id="BDEQ01000001">
    <property type="protein sequence ID" value="GAT91696.1"/>
    <property type="molecule type" value="Genomic_DNA"/>
</dbReference>
<protein>
    <recommendedName>
        <fullName evidence="1">Biotin protein ligase C-terminal domain-containing protein</fullName>
    </recommendedName>
</protein>
<feature type="domain" description="Biotin protein ligase C-terminal" evidence="1">
    <location>
        <begin position="7"/>
        <end position="37"/>
    </location>
</feature>
<accession>A0A175JDV1</accession>
<dbReference type="Proteomes" id="UP000078387">
    <property type="component" value="Unassembled WGS sequence"/>
</dbReference>
<reference evidence="2 3" key="1">
    <citation type="submission" date="2016-05" db="EMBL/GenBank/DDBJ databases">
        <title>First whole genome sequencing of Entamoeba histolytica HM1:IMSS-clone-6.</title>
        <authorList>
            <person name="Mukherjee Avik.K."/>
            <person name="Izumyama S."/>
            <person name="Nakada-Tsukui K."/>
            <person name="Nozaki T."/>
        </authorList>
    </citation>
    <scope>NUCLEOTIDE SEQUENCE [LARGE SCALE GENOMIC DNA]</scope>
    <source>
        <strain evidence="2 3">HM1:IMSS clone 6</strain>
    </source>
</reference>
<dbReference type="SUPFAM" id="SSF50182">
    <property type="entry name" value="Sm-like ribonucleoproteins"/>
    <property type="match status" value="1"/>
</dbReference>
<gene>
    <name evidence="2" type="ORF">CL6EHI_c00014</name>
</gene>
<dbReference type="Pfam" id="PF02237">
    <property type="entry name" value="BPL_C"/>
    <property type="match status" value="1"/>
</dbReference>
<dbReference type="InterPro" id="IPR003142">
    <property type="entry name" value="BPL_C"/>
</dbReference>
<dbReference type="VEuPathDB" id="AmoebaDB:EHI7A_034770"/>
<name>A0A175JDV1_ENTHI</name>
<evidence type="ECO:0000259" key="1">
    <source>
        <dbReference type="Pfam" id="PF02237"/>
    </source>
</evidence>
<evidence type="ECO:0000313" key="2">
    <source>
        <dbReference type="EMBL" id="GAT91696.1"/>
    </source>
</evidence>